<accession>A0AAW2ENT5</accession>
<gene>
    <name evidence="2" type="ORF">PUN28_017285</name>
</gene>
<dbReference type="EMBL" id="JADYXP020000020">
    <property type="protein sequence ID" value="KAL0104438.1"/>
    <property type="molecule type" value="Genomic_DNA"/>
</dbReference>
<evidence type="ECO:0000313" key="3">
    <source>
        <dbReference type="Proteomes" id="UP001430953"/>
    </source>
</evidence>
<evidence type="ECO:0000313" key="2">
    <source>
        <dbReference type="EMBL" id="KAL0104438.1"/>
    </source>
</evidence>
<protein>
    <recommendedName>
        <fullName evidence="4">Ribosomal protein S14</fullName>
    </recommendedName>
</protein>
<organism evidence="2 3">
    <name type="scientific">Cardiocondyla obscurior</name>
    <dbReference type="NCBI Taxonomy" id="286306"/>
    <lineage>
        <taxon>Eukaryota</taxon>
        <taxon>Metazoa</taxon>
        <taxon>Ecdysozoa</taxon>
        <taxon>Arthropoda</taxon>
        <taxon>Hexapoda</taxon>
        <taxon>Insecta</taxon>
        <taxon>Pterygota</taxon>
        <taxon>Neoptera</taxon>
        <taxon>Endopterygota</taxon>
        <taxon>Hymenoptera</taxon>
        <taxon>Apocrita</taxon>
        <taxon>Aculeata</taxon>
        <taxon>Formicoidea</taxon>
        <taxon>Formicidae</taxon>
        <taxon>Myrmicinae</taxon>
        <taxon>Cardiocondyla</taxon>
    </lineage>
</organism>
<feature type="region of interest" description="Disordered" evidence="1">
    <location>
        <begin position="41"/>
        <end position="67"/>
    </location>
</feature>
<name>A0AAW2ENT5_9HYME</name>
<sequence>MRYTLRANSSKNFPILRVKDSARSQNPRSVYCWRNGATLHSRPRIDRRGRKKKERKKKEEEKRKTKRRSFIMELRNCKLSKYNGRPLGPRAPKLAFCLRHRALRSMAWISSYEQPK</sequence>
<comment type="caution">
    <text evidence="2">The sequence shown here is derived from an EMBL/GenBank/DDBJ whole genome shotgun (WGS) entry which is preliminary data.</text>
</comment>
<feature type="compositionally biased region" description="Basic residues" evidence="1">
    <location>
        <begin position="41"/>
        <end position="56"/>
    </location>
</feature>
<evidence type="ECO:0000256" key="1">
    <source>
        <dbReference type="SAM" id="MobiDB-lite"/>
    </source>
</evidence>
<keyword evidence="3" id="KW-1185">Reference proteome</keyword>
<evidence type="ECO:0008006" key="4">
    <source>
        <dbReference type="Google" id="ProtNLM"/>
    </source>
</evidence>
<proteinExistence type="predicted"/>
<reference evidence="2 3" key="1">
    <citation type="submission" date="2023-03" db="EMBL/GenBank/DDBJ databases">
        <title>High recombination rates correlate with genetic variation in Cardiocondyla obscurior ants.</title>
        <authorList>
            <person name="Errbii M."/>
        </authorList>
    </citation>
    <scope>NUCLEOTIDE SEQUENCE [LARGE SCALE GENOMIC DNA]</scope>
    <source>
        <strain evidence="2">Alpha-2009</strain>
        <tissue evidence="2">Whole body</tissue>
    </source>
</reference>
<dbReference type="AlphaFoldDB" id="A0AAW2ENT5"/>
<dbReference type="Proteomes" id="UP001430953">
    <property type="component" value="Unassembled WGS sequence"/>
</dbReference>